<keyword evidence="3" id="KW-1185">Reference proteome</keyword>
<keyword evidence="1" id="KW-1133">Transmembrane helix</keyword>
<dbReference type="HOGENOM" id="CLU_1120315_0_0_1"/>
<sequence length="264" mass="29416">MAYGYYKQSNRPGWGTSQVMPFTSLLQTPFTLVLVSVWASTDPKLSTSTLMGRHGLLSRPRSKSRSNELSLMSPTEIGHAAAYEAYRTWTHNSSIREPLSSDFERQREGFIGLAVAEAMPKWQRQTPQPIPLHISSTRIVGEEMVGVAPVPDTGMTSTTTLMLMMTIGFIHAHAPAIGIALTLVTVLTLLNIICLFLALRTLLPWEDIKGNQLVPMDLTVEGCRYLALEILILLELRIIPMAGCTWEWAQHMAQHMKGLRCPWG</sequence>
<keyword evidence="1" id="KW-0472">Membrane</keyword>
<dbReference type="GeneID" id="6076117"/>
<keyword evidence="1" id="KW-0812">Transmembrane</keyword>
<evidence type="ECO:0000313" key="2">
    <source>
        <dbReference type="EMBL" id="EDR09148.1"/>
    </source>
</evidence>
<evidence type="ECO:0000256" key="1">
    <source>
        <dbReference type="SAM" id="Phobius"/>
    </source>
</evidence>
<protein>
    <submittedName>
        <fullName evidence="2">Predicted protein</fullName>
    </submittedName>
</protein>
<dbReference type="KEGG" id="lbc:LACBIDRAFT_294087"/>
<dbReference type="EMBL" id="DS547100">
    <property type="protein sequence ID" value="EDR09148.1"/>
    <property type="molecule type" value="Genomic_DNA"/>
</dbReference>
<feature type="transmembrane region" description="Helical" evidence="1">
    <location>
        <begin position="176"/>
        <end position="199"/>
    </location>
</feature>
<dbReference type="OrthoDB" id="2802356at2759"/>
<dbReference type="STRING" id="486041.B0D8X4"/>
<accession>B0D8X4</accession>
<name>B0D8X4_LACBS</name>
<gene>
    <name evidence="2" type="ORF">LACBIDRAFT_294087</name>
</gene>
<dbReference type="RefSeq" id="XP_001880461.1">
    <property type="nucleotide sequence ID" value="XM_001880426.1"/>
</dbReference>
<dbReference type="Proteomes" id="UP000001194">
    <property type="component" value="Unassembled WGS sequence"/>
</dbReference>
<dbReference type="InParanoid" id="B0D8X4"/>
<proteinExistence type="predicted"/>
<dbReference type="AlphaFoldDB" id="B0D8X4"/>
<organism evidence="3">
    <name type="scientific">Laccaria bicolor (strain S238N-H82 / ATCC MYA-4686)</name>
    <name type="common">Bicoloured deceiver</name>
    <name type="synonym">Laccaria laccata var. bicolor</name>
    <dbReference type="NCBI Taxonomy" id="486041"/>
    <lineage>
        <taxon>Eukaryota</taxon>
        <taxon>Fungi</taxon>
        <taxon>Dikarya</taxon>
        <taxon>Basidiomycota</taxon>
        <taxon>Agaricomycotina</taxon>
        <taxon>Agaricomycetes</taxon>
        <taxon>Agaricomycetidae</taxon>
        <taxon>Agaricales</taxon>
        <taxon>Agaricineae</taxon>
        <taxon>Hydnangiaceae</taxon>
        <taxon>Laccaria</taxon>
    </lineage>
</organism>
<evidence type="ECO:0000313" key="3">
    <source>
        <dbReference type="Proteomes" id="UP000001194"/>
    </source>
</evidence>
<reference evidence="2 3" key="1">
    <citation type="journal article" date="2008" name="Nature">
        <title>The genome of Laccaria bicolor provides insights into mycorrhizal symbiosis.</title>
        <authorList>
            <person name="Martin F."/>
            <person name="Aerts A."/>
            <person name="Ahren D."/>
            <person name="Brun A."/>
            <person name="Danchin E.G.J."/>
            <person name="Duchaussoy F."/>
            <person name="Gibon J."/>
            <person name="Kohler A."/>
            <person name="Lindquist E."/>
            <person name="Pereda V."/>
            <person name="Salamov A."/>
            <person name="Shapiro H.J."/>
            <person name="Wuyts J."/>
            <person name="Blaudez D."/>
            <person name="Buee M."/>
            <person name="Brokstein P."/>
            <person name="Canbaeck B."/>
            <person name="Cohen D."/>
            <person name="Courty P.E."/>
            <person name="Coutinho P.M."/>
            <person name="Delaruelle C."/>
            <person name="Detter J.C."/>
            <person name="Deveau A."/>
            <person name="DiFazio S."/>
            <person name="Duplessis S."/>
            <person name="Fraissinet-Tachet L."/>
            <person name="Lucic E."/>
            <person name="Frey-Klett P."/>
            <person name="Fourrey C."/>
            <person name="Feussner I."/>
            <person name="Gay G."/>
            <person name="Grimwood J."/>
            <person name="Hoegger P.J."/>
            <person name="Jain P."/>
            <person name="Kilaru S."/>
            <person name="Labbe J."/>
            <person name="Lin Y.C."/>
            <person name="Legue V."/>
            <person name="Le Tacon F."/>
            <person name="Marmeisse R."/>
            <person name="Melayah D."/>
            <person name="Montanini B."/>
            <person name="Muratet M."/>
            <person name="Nehls U."/>
            <person name="Niculita-Hirzel H."/>
            <person name="Oudot-Le Secq M.P."/>
            <person name="Peter M."/>
            <person name="Quesneville H."/>
            <person name="Rajashekar B."/>
            <person name="Reich M."/>
            <person name="Rouhier N."/>
            <person name="Schmutz J."/>
            <person name="Yin T."/>
            <person name="Chalot M."/>
            <person name="Henrissat B."/>
            <person name="Kuees U."/>
            <person name="Lucas S."/>
            <person name="Van de Peer Y."/>
            <person name="Podila G.K."/>
            <person name="Polle A."/>
            <person name="Pukkila P.J."/>
            <person name="Richardson P.M."/>
            <person name="Rouze P."/>
            <person name="Sanders I.R."/>
            <person name="Stajich J.E."/>
            <person name="Tunlid A."/>
            <person name="Tuskan G."/>
            <person name="Grigoriev I.V."/>
        </authorList>
    </citation>
    <scope>NUCLEOTIDE SEQUENCE [LARGE SCALE GENOMIC DNA]</scope>
    <source>
        <strain evidence="3">S238N-H82 / ATCC MYA-4686</strain>
    </source>
</reference>